<dbReference type="InterPro" id="IPR018496">
    <property type="entry name" value="PsdUridine_synth_RsuA/RluB_CS"/>
</dbReference>
<evidence type="ECO:0000313" key="8">
    <source>
        <dbReference type="EMBL" id="ADM09613.1"/>
    </source>
</evidence>
<evidence type="ECO:0000256" key="1">
    <source>
        <dbReference type="ARBA" id="ARBA00000073"/>
    </source>
</evidence>
<comment type="catalytic activity">
    <reaction evidence="1">
        <text>a uridine in RNA = a pseudouridine in RNA</text>
        <dbReference type="Rhea" id="RHEA:48348"/>
        <dbReference type="Rhea" id="RHEA-COMP:12068"/>
        <dbReference type="Rhea" id="RHEA-COMP:12069"/>
        <dbReference type="ChEBI" id="CHEBI:65314"/>
        <dbReference type="ChEBI" id="CHEBI:65315"/>
    </reaction>
</comment>
<sequence>MDEEMKGERLAKVMARAGVASRRGAETLIAEGRVTIDGRPVETPATLVTGDEDIRVDGSRLRKPEAPRLWRYHKPSGLVTTHKDPQGRQTVFDNLPTDLPRVLSVGRLDLTTEGLLLLTNDGGLSRLLELPSTGWKRRYRVRAYGRLAGGSLGRLSEGLTVEGVRYGPIQAKLDRRQGDNLWLTVAIAEGKNREVRAICRHLGLTVNRLIRVSYGPFQLGHLAEGEVEEVPRKQLIEQVGRRHAASLGLIAGR</sequence>
<comment type="similarity">
    <text evidence="2 6">Belongs to the pseudouridine synthase RsuA family.</text>
</comment>
<dbReference type="SUPFAM" id="SSF55174">
    <property type="entry name" value="Alpha-L RNA-binding motif"/>
    <property type="match status" value="1"/>
</dbReference>
<dbReference type="NCBIfam" id="TIGR00093">
    <property type="entry name" value="pseudouridine synthase"/>
    <property type="match status" value="1"/>
</dbReference>
<gene>
    <name evidence="8" type="ordered locus">PB2503_07789</name>
</gene>
<dbReference type="EC" id="5.4.99.-" evidence="6"/>
<evidence type="ECO:0000313" key="9">
    <source>
        <dbReference type="Proteomes" id="UP000001302"/>
    </source>
</evidence>
<dbReference type="eggNOG" id="COG1187">
    <property type="taxonomic scope" value="Bacteria"/>
</dbReference>
<dbReference type="PANTHER" id="PTHR47683:SF3">
    <property type="entry name" value="RIBOSOMAL LARGE SUBUNIT PSEUDOURIDINE SYNTHASE B"/>
    <property type="match status" value="1"/>
</dbReference>
<dbReference type="KEGG" id="pbr:PB2503_07789"/>
<dbReference type="Proteomes" id="UP000001302">
    <property type="component" value="Chromosome"/>
</dbReference>
<dbReference type="Pfam" id="PF01479">
    <property type="entry name" value="S4"/>
    <property type="match status" value="1"/>
</dbReference>
<dbReference type="Pfam" id="PF00849">
    <property type="entry name" value="PseudoU_synth_2"/>
    <property type="match status" value="1"/>
</dbReference>
<keyword evidence="3 5" id="KW-0694">RNA-binding</keyword>
<evidence type="ECO:0000256" key="5">
    <source>
        <dbReference type="PROSITE-ProRule" id="PRU00182"/>
    </source>
</evidence>
<dbReference type="InterPro" id="IPR020094">
    <property type="entry name" value="TruA/RsuA/RluB/E/F_N"/>
</dbReference>
<reference evidence="8 9" key="2">
    <citation type="journal article" date="2011" name="J. Bacteriol.">
        <title>Complete genome sequence of strain HTCC2503T of Parvularcula bermudensis, the type species of the order "Parvularculales" in the class Alphaproteobacteria.</title>
        <authorList>
            <person name="Oh H.M."/>
            <person name="Kang I."/>
            <person name="Vergin K.L."/>
            <person name="Kang D."/>
            <person name="Rhee K.H."/>
            <person name="Giovannoni S.J."/>
            <person name="Cho J.C."/>
        </authorList>
    </citation>
    <scope>NUCLEOTIDE SEQUENCE [LARGE SCALE GENOMIC DNA]</scope>
    <source>
        <strain evidence="9">ATCC BAA-594 / HTCC2503 / KCTC 12087</strain>
    </source>
</reference>
<reference evidence="9" key="1">
    <citation type="submission" date="2010-08" db="EMBL/GenBank/DDBJ databases">
        <title>Genome sequence of Parvularcula bermudensis HTCC2503.</title>
        <authorList>
            <person name="Kang D.-M."/>
            <person name="Oh H.-M."/>
            <person name="Cho J.-C."/>
        </authorList>
    </citation>
    <scope>NUCLEOTIDE SEQUENCE [LARGE SCALE GENOMIC DNA]</scope>
    <source>
        <strain evidence="9">ATCC BAA-594 / HTCC2503 / KCTC 12087</strain>
    </source>
</reference>
<protein>
    <recommendedName>
        <fullName evidence="6">Pseudouridine synthase</fullName>
        <ecNumber evidence="6">5.4.99.-</ecNumber>
    </recommendedName>
</protein>
<dbReference type="InterPro" id="IPR050343">
    <property type="entry name" value="RsuA_PseudoU_synthase"/>
</dbReference>
<dbReference type="InterPro" id="IPR042092">
    <property type="entry name" value="PsdUridine_s_RsuA/RluB/E/F_cat"/>
</dbReference>
<dbReference type="GO" id="GO:0000455">
    <property type="term" value="P:enzyme-directed rRNA pseudouridine synthesis"/>
    <property type="evidence" value="ECO:0007669"/>
    <property type="project" value="UniProtKB-ARBA"/>
</dbReference>
<dbReference type="PROSITE" id="PS50889">
    <property type="entry name" value="S4"/>
    <property type="match status" value="1"/>
</dbReference>
<dbReference type="InterPro" id="IPR020103">
    <property type="entry name" value="PsdUridine_synth_cat_dom_sf"/>
</dbReference>
<dbReference type="Gene3D" id="3.10.290.10">
    <property type="entry name" value="RNA-binding S4 domain"/>
    <property type="match status" value="1"/>
</dbReference>
<dbReference type="Gene3D" id="3.30.70.1560">
    <property type="entry name" value="Alpha-L RNA-binding motif"/>
    <property type="match status" value="1"/>
</dbReference>
<dbReference type="PROSITE" id="PS01149">
    <property type="entry name" value="PSI_RSU"/>
    <property type="match status" value="1"/>
</dbReference>
<dbReference type="InterPro" id="IPR000748">
    <property type="entry name" value="PsdUridine_synth_RsuA/RluB/E/F"/>
</dbReference>
<dbReference type="PANTHER" id="PTHR47683">
    <property type="entry name" value="PSEUDOURIDINE SYNTHASE FAMILY PROTEIN-RELATED"/>
    <property type="match status" value="1"/>
</dbReference>
<keyword evidence="4 6" id="KW-0413">Isomerase</keyword>
<evidence type="ECO:0000256" key="6">
    <source>
        <dbReference type="RuleBase" id="RU003887"/>
    </source>
</evidence>
<dbReference type="HOGENOM" id="CLU_024979_1_0_5"/>
<feature type="domain" description="RNA-binding S4" evidence="7">
    <location>
        <begin position="8"/>
        <end position="66"/>
    </location>
</feature>
<proteinExistence type="inferred from homology"/>
<accession>E0TGJ4</accession>
<dbReference type="InterPro" id="IPR002942">
    <property type="entry name" value="S4_RNA-bd"/>
</dbReference>
<evidence type="ECO:0000256" key="4">
    <source>
        <dbReference type="ARBA" id="ARBA00023235"/>
    </source>
</evidence>
<keyword evidence="9" id="KW-1185">Reference proteome</keyword>
<evidence type="ECO:0000256" key="2">
    <source>
        <dbReference type="ARBA" id="ARBA00008348"/>
    </source>
</evidence>
<dbReference type="SUPFAM" id="SSF55120">
    <property type="entry name" value="Pseudouridine synthase"/>
    <property type="match status" value="1"/>
</dbReference>
<dbReference type="InterPro" id="IPR006145">
    <property type="entry name" value="PsdUridine_synth_RsuA/RluA"/>
</dbReference>
<dbReference type="GO" id="GO:0120159">
    <property type="term" value="F:rRNA pseudouridine synthase activity"/>
    <property type="evidence" value="ECO:0007669"/>
    <property type="project" value="UniProtKB-ARBA"/>
</dbReference>
<dbReference type="FunFam" id="3.10.290.10:FF:000003">
    <property type="entry name" value="Pseudouridine synthase"/>
    <property type="match status" value="1"/>
</dbReference>
<dbReference type="GO" id="GO:0003723">
    <property type="term" value="F:RNA binding"/>
    <property type="evidence" value="ECO:0007669"/>
    <property type="project" value="UniProtKB-KW"/>
</dbReference>
<dbReference type="STRING" id="314260.PB2503_07789"/>
<dbReference type="Gene3D" id="3.30.70.580">
    <property type="entry name" value="Pseudouridine synthase I, catalytic domain, N-terminal subdomain"/>
    <property type="match status" value="1"/>
</dbReference>
<dbReference type="EMBL" id="CP002156">
    <property type="protein sequence ID" value="ADM09613.1"/>
    <property type="molecule type" value="Genomic_DNA"/>
</dbReference>
<name>E0TGJ4_PARBH</name>
<dbReference type="SMART" id="SM00363">
    <property type="entry name" value="S4"/>
    <property type="match status" value="1"/>
</dbReference>
<dbReference type="AlphaFoldDB" id="E0TGJ4"/>
<dbReference type="CDD" id="cd00165">
    <property type="entry name" value="S4"/>
    <property type="match status" value="1"/>
</dbReference>
<dbReference type="InterPro" id="IPR036986">
    <property type="entry name" value="S4_RNA-bd_sf"/>
</dbReference>
<evidence type="ECO:0000256" key="3">
    <source>
        <dbReference type="ARBA" id="ARBA00022884"/>
    </source>
</evidence>
<organism evidence="8 9">
    <name type="scientific">Parvularcula bermudensis (strain ATCC BAA-594 / HTCC2503 / KCTC 12087)</name>
    <dbReference type="NCBI Taxonomy" id="314260"/>
    <lineage>
        <taxon>Bacteria</taxon>
        <taxon>Pseudomonadati</taxon>
        <taxon>Pseudomonadota</taxon>
        <taxon>Alphaproteobacteria</taxon>
        <taxon>Parvularculales</taxon>
        <taxon>Parvularculaceae</taxon>
        <taxon>Parvularcula</taxon>
    </lineage>
</organism>
<evidence type="ECO:0000259" key="7">
    <source>
        <dbReference type="SMART" id="SM00363"/>
    </source>
</evidence>